<sequence>MSAPAEELPFARIGPLAKAGASTWEAIAQLSGLVPVDRWAVVGGQMVAIHAALSGVEPPRVTDDGDVVVDVRAFGRKAMRSAASALMSIGFTSSESPEGVTRFERDHAKIDLLAPEGIGANAITIPPGHAIQAPGATQALERAVRVRVSWDAGDVVIRCPSLLGAIVAKAAGSTEIVSLRQDERLKHQRDLVFLLSLAAELPVDALEVMSTEMTKKDRKRLRSALLPIFSDATHRARSTAANLEDVVEVVSILMA</sequence>
<dbReference type="AlphaFoldDB" id="A0A6J6GKV2"/>
<reference evidence="1" key="1">
    <citation type="submission" date="2020-05" db="EMBL/GenBank/DDBJ databases">
        <authorList>
            <person name="Chiriac C."/>
            <person name="Salcher M."/>
            <person name="Ghai R."/>
            <person name="Kavagutti S V."/>
        </authorList>
    </citation>
    <scope>NUCLEOTIDE SEQUENCE</scope>
</reference>
<proteinExistence type="predicted"/>
<gene>
    <name evidence="1" type="ORF">UFOPK1493_04238</name>
</gene>
<evidence type="ECO:0000313" key="1">
    <source>
        <dbReference type="EMBL" id="CAB4599734.1"/>
    </source>
</evidence>
<accession>A0A6J6GKV2</accession>
<protein>
    <submittedName>
        <fullName evidence="1">Unannotated protein</fullName>
    </submittedName>
</protein>
<organism evidence="1">
    <name type="scientific">freshwater metagenome</name>
    <dbReference type="NCBI Taxonomy" id="449393"/>
    <lineage>
        <taxon>unclassified sequences</taxon>
        <taxon>metagenomes</taxon>
        <taxon>ecological metagenomes</taxon>
    </lineage>
</organism>
<name>A0A6J6GKV2_9ZZZZ</name>
<dbReference type="EMBL" id="CAEZSR010000309">
    <property type="protein sequence ID" value="CAB4599734.1"/>
    <property type="molecule type" value="Genomic_DNA"/>
</dbReference>